<dbReference type="EMBL" id="JAULSY010000212">
    <property type="protein sequence ID" value="KAK0654730.1"/>
    <property type="molecule type" value="Genomic_DNA"/>
</dbReference>
<evidence type="ECO:0000313" key="3">
    <source>
        <dbReference type="Proteomes" id="UP001174997"/>
    </source>
</evidence>
<dbReference type="Proteomes" id="UP001174997">
    <property type="component" value="Unassembled WGS sequence"/>
</dbReference>
<dbReference type="AlphaFoldDB" id="A0AA39YMQ4"/>
<evidence type="ECO:0000256" key="1">
    <source>
        <dbReference type="SAM" id="MobiDB-lite"/>
    </source>
</evidence>
<feature type="region of interest" description="Disordered" evidence="1">
    <location>
        <begin position="405"/>
        <end position="473"/>
    </location>
</feature>
<evidence type="ECO:0000313" key="2">
    <source>
        <dbReference type="EMBL" id="KAK0654730.1"/>
    </source>
</evidence>
<accession>A0AA39YMQ4</accession>
<organism evidence="2 3">
    <name type="scientific">Cercophora samala</name>
    <dbReference type="NCBI Taxonomy" id="330535"/>
    <lineage>
        <taxon>Eukaryota</taxon>
        <taxon>Fungi</taxon>
        <taxon>Dikarya</taxon>
        <taxon>Ascomycota</taxon>
        <taxon>Pezizomycotina</taxon>
        <taxon>Sordariomycetes</taxon>
        <taxon>Sordariomycetidae</taxon>
        <taxon>Sordariales</taxon>
        <taxon>Lasiosphaeriaceae</taxon>
        <taxon>Cercophora</taxon>
    </lineage>
</organism>
<sequence>MNTDHPQHLPLWAQGRRRGARMSCCLLTAGLVALCLASAGFFGITGQLVPFWDHTQSKPPAAIPIPEPVHQVNLQAGLTKRDPVDSRAVLPEPTEHPRVAHLQSERINEQKFDKSGQLVPFVREHKKPKRVILPFPWIPYAIPSPWRSVPKTNAPPGVLPMPMDFPMVFVRPASPSPTPPSSAPSGAPTAGAKTIKGSRTSHWQRHQQAVWNRAVAKWAKEEKIEVARLVQEDVQDYWYLTGLDIWNQYQDWFYAQADFRNFLYKRDFILAVIERYQLWVPGTYLPDQCQPIVETKYTKWDDKKEFPCIVAIARLQELNPGHREVRKKYTLPKDIDEKKTNVDRPPAIAARYAEPSRPKKLVPLVLPADRGDDDDYLLSCEFRINKSGNIEIRCPGLFSTDGKTFDLPESRQKQTAPAPSVVHKDGPVGETVEVDLRPPPTPSKASTTPLPPLHSAHHGVGPYVPSNLSLPSPSSTSIAPYAGQATRIPTGHGPVVHPTPSPSAAASYKPLEIIIKTQMVLAQQRVKD</sequence>
<keyword evidence="3" id="KW-1185">Reference proteome</keyword>
<comment type="caution">
    <text evidence="2">The sequence shown here is derived from an EMBL/GenBank/DDBJ whole genome shotgun (WGS) entry which is preliminary data.</text>
</comment>
<feature type="region of interest" description="Disordered" evidence="1">
    <location>
        <begin position="172"/>
        <end position="199"/>
    </location>
</feature>
<protein>
    <submittedName>
        <fullName evidence="2">Uncharacterized protein</fullName>
    </submittedName>
</protein>
<proteinExistence type="predicted"/>
<feature type="compositionally biased region" description="Low complexity" evidence="1">
    <location>
        <begin position="183"/>
        <end position="192"/>
    </location>
</feature>
<gene>
    <name evidence="2" type="ORF">QBC41DRAFT_386206</name>
</gene>
<name>A0AA39YMQ4_9PEZI</name>
<reference evidence="2" key="1">
    <citation type="submission" date="2023-06" db="EMBL/GenBank/DDBJ databases">
        <title>Genome-scale phylogeny and comparative genomics of the fungal order Sordariales.</title>
        <authorList>
            <consortium name="Lawrence Berkeley National Laboratory"/>
            <person name="Hensen N."/>
            <person name="Bonometti L."/>
            <person name="Westerberg I."/>
            <person name="Brannstrom I.O."/>
            <person name="Guillou S."/>
            <person name="Cros-Aarteil S."/>
            <person name="Calhoun S."/>
            <person name="Haridas S."/>
            <person name="Kuo A."/>
            <person name="Mondo S."/>
            <person name="Pangilinan J."/>
            <person name="Riley R."/>
            <person name="Labutti K."/>
            <person name="Andreopoulos B."/>
            <person name="Lipzen A."/>
            <person name="Chen C."/>
            <person name="Yanf M."/>
            <person name="Daum C."/>
            <person name="Ng V."/>
            <person name="Clum A."/>
            <person name="Steindorff A."/>
            <person name="Ohm R."/>
            <person name="Martin F."/>
            <person name="Silar P."/>
            <person name="Natvig D."/>
            <person name="Lalanne C."/>
            <person name="Gautier V."/>
            <person name="Ament-Velasquez S.L."/>
            <person name="Kruys A."/>
            <person name="Hutchinson M.I."/>
            <person name="Powell A.J."/>
            <person name="Barry K."/>
            <person name="Miller A.N."/>
            <person name="Grigoriev I.V."/>
            <person name="Debuchy R."/>
            <person name="Gladieux P."/>
            <person name="Thoren M.H."/>
            <person name="Johannesson H."/>
        </authorList>
    </citation>
    <scope>NUCLEOTIDE SEQUENCE</scope>
    <source>
        <strain evidence="2">CBS 307.81</strain>
    </source>
</reference>